<reference evidence="1 2" key="1">
    <citation type="submission" date="2019-04" db="EMBL/GenBank/DDBJ databases">
        <title>Microbes associate with the intestines of laboratory mice.</title>
        <authorList>
            <person name="Navarre W."/>
            <person name="Wong E."/>
            <person name="Huang K."/>
            <person name="Tropini C."/>
            <person name="Ng K."/>
            <person name="Yu B."/>
        </authorList>
    </citation>
    <scope>NUCLEOTIDE SEQUENCE [LARGE SCALE GENOMIC DNA]</scope>
    <source>
        <strain evidence="1 2">NM22_B1</strain>
    </source>
</reference>
<dbReference type="EMBL" id="SRYJ01000003">
    <property type="protein sequence ID" value="TGY72917.1"/>
    <property type="molecule type" value="Genomic_DNA"/>
</dbReference>
<evidence type="ECO:0000313" key="1">
    <source>
        <dbReference type="EMBL" id="TGY72917.1"/>
    </source>
</evidence>
<dbReference type="Proteomes" id="UP000310760">
    <property type="component" value="Unassembled WGS sequence"/>
</dbReference>
<gene>
    <name evidence="1" type="ORF">E5339_01555</name>
</gene>
<dbReference type="AlphaFoldDB" id="A0A4S2FUD2"/>
<evidence type="ECO:0000313" key="2">
    <source>
        <dbReference type="Proteomes" id="UP000310760"/>
    </source>
</evidence>
<name>A0A4S2FUD2_9BACT</name>
<comment type="caution">
    <text evidence="1">The sequence shown here is derived from an EMBL/GenBank/DDBJ whole genome shotgun (WGS) entry which is preliminary data.</text>
</comment>
<protein>
    <submittedName>
        <fullName evidence="1">Uncharacterized protein</fullName>
    </submittedName>
</protein>
<organism evidence="1 2">
    <name type="scientific">Phocaeicola sartorii</name>
    <dbReference type="NCBI Taxonomy" id="671267"/>
    <lineage>
        <taxon>Bacteria</taxon>
        <taxon>Pseudomonadati</taxon>
        <taxon>Bacteroidota</taxon>
        <taxon>Bacteroidia</taxon>
        <taxon>Bacteroidales</taxon>
        <taxon>Bacteroidaceae</taxon>
        <taxon>Phocaeicola</taxon>
    </lineage>
</organism>
<dbReference type="RefSeq" id="WP_135950307.1">
    <property type="nucleotide sequence ID" value="NZ_CAOOJZ010000006.1"/>
</dbReference>
<sequence length="90" mass="10719">MIHRSELLSAGKICVEKWSKHYLQHEKTMYCDSLGLDHTYDLSEKEEDEKKWLNAIPRSIKMHTALDNEKAERIYQQNIQQMVLKEKNLS</sequence>
<accession>A0A4S2FUD2</accession>
<proteinExistence type="predicted"/>